<feature type="non-terminal residue" evidence="3">
    <location>
        <position position="373"/>
    </location>
</feature>
<name>A0A1D1YX21_9ARAE</name>
<keyword evidence="1" id="KW-0328">Glycosyltransferase</keyword>
<evidence type="ECO:0000313" key="3">
    <source>
        <dbReference type="EMBL" id="JAT59223.1"/>
    </source>
</evidence>
<accession>A0A1D1YX21</accession>
<evidence type="ECO:0000256" key="1">
    <source>
        <dbReference type="ARBA" id="ARBA00022676"/>
    </source>
</evidence>
<dbReference type="SUPFAM" id="SSF53756">
    <property type="entry name" value="UDP-Glycosyltransferase/glycogen phosphorylase"/>
    <property type="match status" value="1"/>
</dbReference>
<dbReference type="AlphaFoldDB" id="A0A1D1YX21"/>
<evidence type="ECO:0000256" key="2">
    <source>
        <dbReference type="ARBA" id="ARBA00022679"/>
    </source>
</evidence>
<dbReference type="InterPro" id="IPR002213">
    <property type="entry name" value="UDP_glucos_trans"/>
</dbReference>
<reference evidence="3" key="1">
    <citation type="submission" date="2015-07" db="EMBL/GenBank/DDBJ databases">
        <title>Transcriptome Assembly of Anthurium amnicola.</title>
        <authorList>
            <person name="Suzuki J."/>
        </authorList>
    </citation>
    <scope>NUCLEOTIDE SEQUENCE</scope>
</reference>
<gene>
    <name evidence="3" type="primary">UGT72B1</name>
    <name evidence="3" type="ORF">g.81014</name>
</gene>
<protein>
    <submittedName>
        <fullName evidence="3">UDP-glycosyltransferase 72B1</fullName>
    </submittedName>
</protein>
<sequence length="373" mass="39627">MESGAVTHVAILPSPGTGHLIPVLELGRRLVALHGLRVTVFVLGDDQPGLLFPSLPDALRLVRLPPVDPAAVPDTAAVVTGISLGLRSVLPSLRSALLEASPPPTALVVDVFGTDAFDVAGDLGIPRYVFFTSTAALLALMLYMPALDEEVAGEYVDLSDPIRVPGCTPIRPADVVDPMLDRGDDQYRWYLHQSSRFPLADAILLNTVEELEPVPLTALREHPALVRIPTPPLYPVGPVTRPATTIRDPEHEQTLAWLDAQPPGSVLFVSFGSGGTLSDEQTAELAWGLELSRQRFLWVTRRPTAGGDADAAFFDAAGGAGPDDPATYLPEGFAGRAEGRGLVVPSWVPQVEVLGHPAVGGFVTHGGWNSVLE</sequence>
<dbReference type="Gene3D" id="3.40.50.2000">
    <property type="entry name" value="Glycogen Phosphorylase B"/>
    <property type="match status" value="2"/>
</dbReference>
<dbReference type="GO" id="GO:0008194">
    <property type="term" value="F:UDP-glycosyltransferase activity"/>
    <property type="evidence" value="ECO:0007669"/>
    <property type="project" value="InterPro"/>
</dbReference>
<dbReference type="EMBL" id="GDJX01008713">
    <property type="protein sequence ID" value="JAT59223.1"/>
    <property type="molecule type" value="Transcribed_RNA"/>
</dbReference>
<organism evidence="3">
    <name type="scientific">Anthurium amnicola</name>
    <dbReference type="NCBI Taxonomy" id="1678845"/>
    <lineage>
        <taxon>Eukaryota</taxon>
        <taxon>Viridiplantae</taxon>
        <taxon>Streptophyta</taxon>
        <taxon>Embryophyta</taxon>
        <taxon>Tracheophyta</taxon>
        <taxon>Spermatophyta</taxon>
        <taxon>Magnoliopsida</taxon>
        <taxon>Liliopsida</taxon>
        <taxon>Araceae</taxon>
        <taxon>Pothoideae</taxon>
        <taxon>Potheae</taxon>
        <taxon>Anthurium</taxon>
    </lineage>
</organism>
<keyword evidence="2 3" id="KW-0808">Transferase</keyword>
<dbReference type="PANTHER" id="PTHR48046">
    <property type="entry name" value="UDP-GLYCOSYLTRANSFERASE 72E1"/>
    <property type="match status" value="1"/>
</dbReference>
<proteinExistence type="predicted"/>
<dbReference type="CDD" id="cd03784">
    <property type="entry name" value="GT1_Gtf-like"/>
    <property type="match status" value="1"/>
</dbReference>
<dbReference type="Pfam" id="PF00201">
    <property type="entry name" value="UDPGT"/>
    <property type="match status" value="1"/>
</dbReference>
<dbReference type="PANTHER" id="PTHR48046:SF1">
    <property type="entry name" value="GLYCOSYLTRANSFERASE-RELATED"/>
    <property type="match status" value="1"/>
</dbReference>
<dbReference type="FunFam" id="3.40.50.2000:FF:000054">
    <property type="entry name" value="Glycosyltransferase"/>
    <property type="match status" value="1"/>
</dbReference>